<organism evidence="1 2">
    <name type="scientific">Macrococcus epidermidis</name>
    <dbReference type="NCBI Taxonomy" id="1902580"/>
    <lineage>
        <taxon>Bacteria</taxon>
        <taxon>Bacillati</taxon>
        <taxon>Bacillota</taxon>
        <taxon>Bacilli</taxon>
        <taxon>Bacillales</taxon>
        <taxon>Staphylococcaceae</taxon>
        <taxon>Macrococcus</taxon>
    </lineage>
</organism>
<sequence length="366" mass="42596">MYEKIIDNESDILVDVSDYGDITIGEVKDRYIELSGKKFSDPKLLGLQRKGFIYIKTKHDNIFQEKFVKMDEVNIERQGSLLNTFDESYSSVTEEIISRLIDNFVDDGNMNSLTYQFNMFDMKGNKVSGTTSNNFIANGFLEAILAKHNPRAEDNEHYDEENYYFPINHKLYERKIVDGVDNLSIFEDLLDYYKQVGVDEATAKEFIIQQAAFDILISNKDRRINSTNTIFLVNSEQTIPVNIDYGRALPFTFNLEDNEMYESMSEEKWNEKIRELSINETGKDGLISAGLNMKENIEFLQENGLKRIKINVKRLQTDLEASCERIKILKPELFEFAKIKAGMVLSRLQNEMISELWEEYHEEDNL</sequence>
<proteinExistence type="predicted"/>
<evidence type="ECO:0000313" key="1">
    <source>
        <dbReference type="EMBL" id="RAK45935.1"/>
    </source>
</evidence>
<evidence type="ECO:0008006" key="3">
    <source>
        <dbReference type="Google" id="ProtNLM"/>
    </source>
</evidence>
<comment type="caution">
    <text evidence="1">The sequence shown here is derived from an EMBL/GenBank/DDBJ whole genome shotgun (WGS) entry which is preliminary data.</text>
</comment>
<gene>
    <name evidence="1" type="ORF">BHU61_00380</name>
</gene>
<reference evidence="1 2" key="1">
    <citation type="journal article" date="2018" name="Front. Microbiol.">
        <title>Description and Comparative Genomics of Macrococcus caseolyticus subsp. hominis subsp. nov., Macrococcus goetzii sp. nov., Macrococcus epidermidis sp. nov., and Macrococcus bohemicus sp. nov., Novel Macrococci From Human Clinical Material With Virulence Potential and Suspected Uptake of Foreign DNA by Natural Transformation.</title>
        <authorList>
            <person name="Maslanova I."/>
            <person name="Wertheimer Z."/>
            <person name="Sedlacek I."/>
            <person name="Svec P."/>
            <person name="Indrakova A."/>
            <person name="Kovarovic V."/>
            <person name="Schumann P."/>
            <person name="Sproer C."/>
            <person name="Kralova S."/>
            <person name="Sedo O."/>
            <person name="Kristofova L."/>
            <person name="Vrbovska V."/>
            <person name="Fuzik T."/>
            <person name="Petras P."/>
            <person name="Zdrahal Z."/>
            <person name="Ruzickova V."/>
            <person name="Doskar J."/>
            <person name="Pantucek R."/>
        </authorList>
    </citation>
    <scope>NUCLEOTIDE SEQUENCE [LARGE SCALE GENOMIC DNA]</scope>
    <source>
        <strain evidence="1 2">01/688</strain>
    </source>
</reference>
<name>A0A327ZUR2_9STAP</name>
<dbReference type="EMBL" id="PZJH01000001">
    <property type="protein sequence ID" value="RAK45935.1"/>
    <property type="molecule type" value="Genomic_DNA"/>
</dbReference>
<dbReference type="AlphaFoldDB" id="A0A327ZUR2"/>
<evidence type="ECO:0000313" key="2">
    <source>
        <dbReference type="Proteomes" id="UP000249808"/>
    </source>
</evidence>
<dbReference type="Proteomes" id="UP000249808">
    <property type="component" value="Unassembled WGS sequence"/>
</dbReference>
<protein>
    <recommendedName>
        <fullName evidence="3">HipA-like C-terminal domain-containing protein</fullName>
    </recommendedName>
</protein>
<accession>A0A327ZUR2</accession>
<keyword evidence="2" id="KW-1185">Reference proteome</keyword>